<evidence type="ECO:0000256" key="8">
    <source>
        <dbReference type="SAM" id="Phobius"/>
    </source>
</evidence>
<dbReference type="PANTHER" id="PTHR33908:SF11">
    <property type="entry name" value="MEMBRANE PROTEIN"/>
    <property type="match status" value="1"/>
</dbReference>
<evidence type="ECO:0000313" key="10">
    <source>
        <dbReference type="Proteomes" id="UP000262004"/>
    </source>
</evidence>
<sequence>MMGALSNALGRGGARLQLDHFSPIRIARVVLWVVALAFVVEGYNRHTPSNDEWVQHTYGELLWDFWLSGTTDKTFLSFSNLYLYGGLFDLIAAAGTRAFGWEWWPWRHLLTATFGLLALWGTARLARLVAGKTGEVIALALTLLTGPFWGAIFTHTKDIPFAAAMVWALYYTVRLADHPERLALRHVLLWGFATGIALGIRVGAVLIPFFLAAGLVINTLWPRPCAETPPADGFFSDNPPWGTRLRTLAHRIPDWLGSLLPGCAVALAITAFAWPWSVMGWDHLWLALTKFSHFAFDIYTWEDGERLLNSQVSRFYLLRYLLVRLPEGVLLGLLLWFFGVYGCKNLSRFAVKRRARMRVVVFAACFVLAYVIATRPPLYNGIRHFLFLVPWLLVLSAAGWAALSEALGKAHGSRRVLMAGVALVGCANLFWVAWVNATLHPYEHVYYNTLAGGLEKAEIAWETDYWSDATRALIPAIEAWLAQQPPGTVANLAYCGEGFQIEPWLPPNVVIVDDWDDADLFLSTTHDNCHYVLDGKTIATVDRRGVTLAVLKAVRQDRPFTTPIP</sequence>
<feature type="transmembrane region" description="Helical" evidence="8">
    <location>
        <begin position="385"/>
        <end position="403"/>
    </location>
</feature>
<feature type="transmembrane region" description="Helical" evidence="8">
    <location>
        <begin position="255"/>
        <end position="276"/>
    </location>
</feature>
<evidence type="ECO:0000256" key="2">
    <source>
        <dbReference type="ARBA" id="ARBA00022475"/>
    </source>
</evidence>
<evidence type="ECO:0000256" key="4">
    <source>
        <dbReference type="ARBA" id="ARBA00022679"/>
    </source>
</evidence>
<feature type="transmembrane region" description="Helical" evidence="8">
    <location>
        <begin position="321"/>
        <end position="343"/>
    </location>
</feature>
<protein>
    <submittedName>
        <fullName evidence="9">Uncharacterized protein</fullName>
    </submittedName>
</protein>
<feature type="transmembrane region" description="Helical" evidence="8">
    <location>
        <begin position="106"/>
        <end position="123"/>
    </location>
</feature>
<evidence type="ECO:0000256" key="7">
    <source>
        <dbReference type="ARBA" id="ARBA00023136"/>
    </source>
</evidence>
<evidence type="ECO:0000256" key="3">
    <source>
        <dbReference type="ARBA" id="ARBA00022676"/>
    </source>
</evidence>
<keyword evidence="3" id="KW-0328">Glycosyltransferase</keyword>
<keyword evidence="2" id="KW-1003">Cell membrane</keyword>
<dbReference type="KEGG" id="htl:HPTL_0036"/>
<keyword evidence="10" id="KW-1185">Reference proteome</keyword>
<accession>A0A2Z6DV41</accession>
<evidence type="ECO:0000313" key="9">
    <source>
        <dbReference type="EMBL" id="BBD76306.1"/>
    </source>
</evidence>
<feature type="transmembrane region" description="Helical" evidence="8">
    <location>
        <begin position="20"/>
        <end position="40"/>
    </location>
</feature>
<feature type="transmembrane region" description="Helical" evidence="8">
    <location>
        <begin position="81"/>
        <end position="100"/>
    </location>
</feature>
<dbReference type="RefSeq" id="WP_119334165.1">
    <property type="nucleotide sequence ID" value="NZ_AP018558.1"/>
</dbReference>
<proteinExistence type="predicted"/>
<name>A0A2Z6DV41_HYDTE</name>
<feature type="transmembrane region" description="Helical" evidence="8">
    <location>
        <begin position="415"/>
        <end position="434"/>
    </location>
</feature>
<reference evidence="9 10" key="1">
    <citation type="submission" date="2018-04" db="EMBL/GenBank/DDBJ databases">
        <title>Complete genome sequence of Hydrogenophilus thermoluteolus TH-1.</title>
        <authorList>
            <person name="Arai H."/>
        </authorList>
    </citation>
    <scope>NUCLEOTIDE SEQUENCE [LARGE SCALE GENOMIC DNA]</scope>
    <source>
        <strain evidence="9 10">TH-1</strain>
    </source>
</reference>
<dbReference type="GO" id="GO:0005886">
    <property type="term" value="C:plasma membrane"/>
    <property type="evidence" value="ECO:0007669"/>
    <property type="project" value="UniProtKB-SubCell"/>
</dbReference>
<evidence type="ECO:0000256" key="1">
    <source>
        <dbReference type="ARBA" id="ARBA00004651"/>
    </source>
</evidence>
<dbReference type="EMBL" id="AP018558">
    <property type="protein sequence ID" value="BBD76306.1"/>
    <property type="molecule type" value="Genomic_DNA"/>
</dbReference>
<dbReference type="PANTHER" id="PTHR33908">
    <property type="entry name" value="MANNOSYLTRANSFERASE YKCB-RELATED"/>
    <property type="match status" value="1"/>
</dbReference>
<dbReference type="InterPro" id="IPR050297">
    <property type="entry name" value="LipidA_mod_glycosyltrf_83"/>
</dbReference>
<dbReference type="OrthoDB" id="8531263at2"/>
<evidence type="ECO:0000256" key="6">
    <source>
        <dbReference type="ARBA" id="ARBA00022989"/>
    </source>
</evidence>
<feature type="transmembrane region" description="Helical" evidence="8">
    <location>
        <begin position="355"/>
        <end position="373"/>
    </location>
</feature>
<feature type="transmembrane region" description="Helical" evidence="8">
    <location>
        <begin position="188"/>
        <end position="217"/>
    </location>
</feature>
<comment type="subcellular location">
    <subcellularLocation>
        <location evidence="1">Cell membrane</location>
        <topology evidence="1">Multi-pass membrane protein</topology>
    </subcellularLocation>
</comment>
<keyword evidence="7 8" id="KW-0472">Membrane</keyword>
<gene>
    <name evidence="9" type="ORF">HPTL_0036</name>
</gene>
<organism evidence="9 10">
    <name type="scientific">Hydrogenophilus thermoluteolus</name>
    <name type="common">Pseudomonas hydrogenothermophila</name>
    <dbReference type="NCBI Taxonomy" id="297"/>
    <lineage>
        <taxon>Bacteria</taxon>
        <taxon>Pseudomonadati</taxon>
        <taxon>Pseudomonadota</taxon>
        <taxon>Hydrogenophilia</taxon>
        <taxon>Hydrogenophilales</taxon>
        <taxon>Hydrogenophilaceae</taxon>
        <taxon>Hydrogenophilus</taxon>
    </lineage>
</organism>
<dbReference type="GO" id="GO:0016763">
    <property type="term" value="F:pentosyltransferase activity"/>
    <property type="evidence" value="ECO:0007669"/>
    <property type="project" value="TreeGrafter"/>
</dbReference>
<feature type="transmembrane region" description="Helical" evidence="8">
    <location>
        <begin position="135"/>
        <end position="153"/>
    </location>
</feature>
<keyword evidence="5 8" id="KW-0812">Transmembrane</keyword>
<evidence type="ECO:0000256" key="5">
    <source>
        <dbReference type="ARBA" id="ARBA00022692"/>
    </source>
</evidence>
<keyword evidence="6 8" id="KW-1133">Transmembrane helix</keyword>
<dbReference type="AlphaFoldDB" id="A0A2Z6DV41"/>
<dbReference type="GO" id="GO:0009103">
    <property type="term" value="P:lipopolysaccharide biosynthetic process"/>
    <property type="evidence" value="ECO:0007669"/>
    <property type="project" value="UniProtKB-ARBA"/>
</dbReference>
<dbReference type="Proteomes" id="UP000262004">
    <property type="component" value="Chromosome"/>
</dbReference>
<keyword evidence="4" id="KW-0808">Transferase</keyword>